<evidence type="ECO:0000313" key="1">
    <source>
        <dbReference type="EMBL" id="EAM52882.1"/>
    </source>
</evidence>
<dbReference type="KEGG" id="cwa:CwatDRAFT_6092"/>
<comment type="caution">
    <text evidence="1">The sequence shown here is derived from an EMBL/GenBank/DDBJ whole genome shotgun (WGS) entry which is preliminary data.</text>
</comment>
<protein>
    <recommendedName>
        <fullName evidence="3">NACHT domain-containing protein</fullName>
    </recommendedName>
</protein>
<reference evidence="1" key="3">
    <citation type="submission" date="2016-12" db="EMBL/GenBank/DDBJ databases">
        <title>Annotation of the draft genome assembly of Crocosphaera watsonii WH 8501.</title>
        <authorList>
            <consortium name="US DOE Joint Genome Institute (JGI-ORNL)"/>
            <person name="Larimer F."/>
            <person name="Land M."/>
        </authorList>
    </citation>
    <scope>NUCLEOTIDE SEQUENCE</scope>
    <source>
        <strain evidence="1">WH 8501</strain>
    </source>
</reference>
<evidence type="ECO:0008006" key="3">
    <source>
        <dbReference type="Google" id="ProtNLM"/>
    </source>
</evidence>
<evidence type="ECO:0000313" key="2">
    <source>
        <dbReference type="Proteomes" id="UP000003922"/>
    </source>
</evidence>
<reference evidence="1" key="2">
    <citation type="submission" date="2005-06" db="EMBL/GenBank/DDBJ databases">
        <title>Sequencing of the draft genome and assembly of Crocosphaera watsonii WH 8501.</title>
        <authorList>
            <consortium name="US DOE Joint Genome Institute (JGI-PGF)"/>
            <person name="Copeland A."/>
            <person name="Lucas S."/>
            <person name="Lapidus A."/>
            <person name="Barry K."/>
            <person name="Detter C."/>
            <person name="Glavina T."/>
            <person name="Hammon N."/>
            <person name="Israni S."/>
            <person name="Pitluck S."/>
            <person name="Richardson P."/>
        </authorList>
    </citation>
    <scope>NUCLEOTIDE SEQUENCE [LARGE SCALE GENOMIC DNA]</scope>
    <source>
        <strain evidence="1">WH 8501</strain>
    </source>
</reference>
<dbReference type="EMBL" id="AADV02000001">
    <property type="protein sequence ID" value="EAM52882.1"/>
    <property type="molecule type" value="Genomic_DNA"/>
</dbReference>
<reference evidence="1" key="1">
    <citation type="submission" date="2004-02" db="EMBL/GenBank/DDBJ databases">
        <authorList>
            <consortium name="DOE Joint Genome Institute"/>
        </authorList>
    </citation>
    <scope>NUCLEOTIDE SEQUENCE [LARGE SCALE GENOMIC DNA]</scope>
    <source>
        <strain evidence="1">WH 8501</strain>
    </source>
</reference>
<dbReference type="AlphaFoldDB" id="Q4CAQ4"/>
<proteinExistence type="predicted"/>
<keyword evidence="2" id="KW-1185">Reference proteome</keyword>
<dbReference type="Proteomes" id="UP000003922">
    <property type="component" value="Unassembled WGS sequence"/>
</dbReference>
<name>Q4CAQ4_CROWT</name>
<gene>
    <name evidence="1" type="ORF">CwatDRAFT_6092</name>
</gene>
<organism evidence="1 2">
    <name type="scientific">Crocosphaera watsonii WH 8501</name>
    <dbReference type="NCBI Taxonomy" id="165597"/>
    <lineage>
        <taxon>Bacteria</taxon>
        <taxon>Bacillati</taxon>
        <taxon>Cyanobacteriota</taxon>
        <taxon>Cyanophyceae</taxon>
        <taxon>Oscillatoriophycideae</taxon>
        <taxon>Chroococcales</taxon>
        <taxon>Aphanothecaceae</taxon>
        <taxon>Crocosphaera</taxon>
    </lineage>
</organism>
<accession>Q4CAQ4</accession>
<sequence>MFCHLNQLSLESQLKKGQAIALFDGLDEVFDPKLREKIVTDIKRFSIDYPEVKMILSSRWLGYKAEEFINADFEHFMLQDLDQDQINDFIQRRNWPFSETFRR</sequence>